<gene>
    <name evidence="3" type="ORF">LVJ94_05625</name>
</gene>
<evidence type="ECO:0000313" key="3">
    <source>
        <dbReference type="EMBL" id="WXB06712.1"/>
    </source>
</evidence>
<protein>
    <submittedName>
        <fullName evidence="3">DUF2892 domain-containing protein</fullName>
    </submittedName>
</protein>
<sequence length="150" mass="16826">MQTMPENRLDEPADRVRAHTAPTVNRQLDRLTQANIDASIRGGRDAVIRRIAELDHEWDIDRAMMANFAIAGGSVLAVGIVRYTRKPFLQPRRKGLLYFFGAQLGFLLLHAVAGWCPPASLFRRLGFRTKAEIENEKSILVRASSNPEAT</sequence>
<accession>A0ABZ2L710</accession>
<proteinExistence type="predicted"/>
<reference evidence="3" key="1">
    <citation type="submission" date="2021-12" db="EMBL/GenBank/DDBJ databases">
        <title>Discovery of the Pendulisporaceae a myxobacterial family with distinct sporulation behavior and unique specialized metabolism.</title>
        <authorList>
            <person name="Garcia R."/>
            <person name="Popoff A."/>
            <person name="Bader C.D."/>
            <person name="Loehr J."/>
            <person name="Walesch S."/>
            <person name="Walt C."/>
            <person name="Boldt J."/>
            <person name="Bunk B."/>
            <person name="Haeckl F.J.F.P.J."/>
            <person name="Gunesch A.P."/>
            <person name="Birkelbach J."/>
            <person name="Nuebel U."/>
            <person name="Pietschmann T."/>
            <person name="Bach T."/>
            <person name="Mueller R."/>
        </authorList>
    </citation>
    <scope>NUCLEOTIDE SEQUENCE</scope>
    <source>
        <strain evidence="3">MSr11367</strain>
    </source>
</reference>
<keyword evidence="2" id="KW-0472">Membrane</keyword>
<evidence type="ECO:0000256" key="2">
    <source>
        <dbReference type="SAM" id="Phobius"/>
    </source>
</evidence>
<evidence type="ECO:0000313" key="4">
    <source>
        <dbReference type="Proteomes" id="UP001374803"/>
    </source>
</evidence>
<feature type="compositionally biased region" description="Basic and acidic residues" evidence="1">
    <location>
        <begin position="7"/>
        <end position="17"/>
    </location>
</feature>
<feature type="region of interest" description="Disordered" evidence="1">
    <location>
        <begin position="1"/>
        <end position="21"/>
    </location>
</feature>
<organism evidence="3 4">
    <name type="scientific">Pendulispora rubella</name>
    <dbReference type="NCBI Taxonomy" id="2741070"/>
    <lineage>
        <taxon>Bacteria</taxon>
        <taxon>Pseudomonadati</taxon>
        <taxon>Myxococcota</taxon>
        <taxon>Myxococcia</taxon>
        <taxon>Myxococcales</taxon>
        <taxon>Sorangiineae</taxon>
        <taxon>Pendulisporaceae</taxon>
        <taxon>Pendulispora</taxon>
    </lineage>
</organism>
<feature type="transmembrane region" description="Helical" evidence="2">
    <location>
        <begin position="64"/>
        <end position="84"/>
    </location>
</feature>
<dbReference type="Proteomes" id="UP001374803">
    <property type="component" value="Chromosome"/>
</dbReference>
<feature type="transmembrane region" description="Helical" evidence="2">
    <location>
        <begin position="96"/>
        <end position="115"/>
    </location>
</feature>
<keyword evidence="2" id="KW-0812">Transmembrane</keyword>
<name>A0ABZ2L710_9BACT</name>
<dbReference type="EMBL" id="CP089983">
    <property type="protein sequence ID" value="WXB06712.1"/>
    <property type="molecule type" value="Genomic_DNA"/>
</dbReference>
<dbReference type="RefSeq" id="WP_394836368.1">
    <property type="nucleotide sequence ID" value="NZ_CP089929.1"/>
</dbReference>
<keyword evidence="2" id="KW-1133">Transmembrane helix</keyword>
<evidence type="ECO:0000256" key="1">
    <source>
        <dbReference type="SAM" id="MobiDB-lite"/>
    </source>
</evidence>
<keyword evidence="4" id="KW-1185">Reference proteome</keyword>